<dbReference type="Pfam" id="PF00291">
    <property type="entry name" value="PALP"/>
    <property type="match status" value="1"/>
</dbReference>
<comment type="caution">
    <text evidence="2">The sequence shown here is derived from an EMBL/GenBank/DDBJ whole genome shotgun (WGS) entry which is preliminary data.</text>
</comment>
<dbReference type="InterPro" id="IPR036052">
    <property type="entry name" value="TrpB-like_PALP_sf"/>
</dbReference>
<name>A0A5J4VH20_9EUKA</name>
<gene>
    <name evidence="2" type="ORF">EZS28_022585</name>
</gene>
<feature type="domain" description="Tryptophan synthase beta chain-like PALP" evidence="1">
    <location>
        <begin position="44"/>
        <end position="237"/>
    </location>
</feature>
<feature type="non-terminal residue" evidence="2">
    <location>
        <position position="1"/>
    </location>
</feature>
<protein>
    <submittedName>
        <fullName evidence="2">Cysteine synthase</fullName>
    </submittedName>
</protein>
<dbReference type="OrthoDB" id="10259545at2759"/>
<dbReference type="PANTHER" id="PTHR10314">
    <property type="entry name" value="CYSTATHIONINE BETA-SYNTHASE"/>
    <property type="match status" value="1"/>
</dbReference>
<organism evidence="2 3">
    <name type="scientific">Streblomastix strix</name>
    <dbReference type="NCBI Taxonomy" id="222440"/>
    <lineage>
        <taxon>Eukaryota</taxon>
        <taxon>Metamonada</taxon>
        <taxon>Preaxostyla</taxon>
        <taxon>Oxymonadida</taxon>
        <taxon>Streblomastigidae</taxon>
        <taxon>Streblomastix</taxon>
    </lineage>
</organism>
<dbReference type="Proteomes" id="UP000324800">
    <property type="component" value="Unassembled WGS sequence"/>
</dbReference>
<dbReference type="AlphaFoldDB" id="A0A5J4VH20"/>
<evidence type="ECO:0000313" key="2">
    <source>
        <dbReference type="EMBL" id="KAA6381887.1"/>
    </source>
</evidence>
<dbReference type="Gene3D" id="3.40.50.1100">
    <property type="match status" value="2"/>
</dbReference>
<sequence>AKILGLPRKQFSTGCHKLLAISGPLVDRIPRGVFDPTHQKALWPSTGNYCRGGAFNSALLGCKAVAILPQGMSKERFQWLQSIGAEIIATPGCESNVKEIFDKVNELTHTKGDEVVALNQFCEFMNPLWHYHVTGSAMEEVWQQRSKGTKLSGVFLTQGSAGTLASGDYLKTKYPTMKIGVGEALQCPTLLENGYGAHRIEGIGDKHVPWIHNLRNTDVVASIDDEACLSIARLFNTEVGRHVLIDNHHIPRETVEQLSLLGISGIANMVGAIKMAKYFEWTEKDTILTVATDSFIMYGSRLQEIEQERGEYTEIQAERDHSRYIEGINTESLLECRHTDRRRMHQLKYYTWVEQQGKDTNELNAQWSDDEYWMKQWGMKERLDDQIRRFNAMTGLDKEYE</sequence>
<dbReference type="InterPro" id="IPR050214">
    <property type="entry name" value="Cys_Synth/Cystath_Beta-Synth"/>
</dbReference>
<accession>A0A5J4VH20</accession>
<dbReference type="InterPro" id="IPR001926">
    <property type="entry name" value="TrpB-like_PALP"/>
</dbReference>
<evidence type="ECO:0000313" key="3">
    <source>
        <dbReference type="Proteomes" id="UP000324800"/>
    </source>
</evidence>
<dbReference type="SUPFAM" id="SSF53686">
    <property type="entry name" value="Tryptophan synthase beta subunit-like PLP-dependent enzymes"/>
    <property type="match status" value="1"/>
</dbReference>
<proteinExistence type="predicted"/>
<dbReference type="EMBL" id="SNRW01007079">
    <property type="protein sequence ID" value="KAA6381887.1"/>
    <property type="molecule type" value="Genomic_DNA"/>
</dbReference>
<evidence type="ECO:0000259" key="1">
    <source>
        <dbReference type="Pfam" id="PF00291"/>
    </source>
</evidence>
<reference evidence="2 3" key="1">
    <citation type="submission" date="2019-03" db="EMBL/GenBank/DDBJ databases">
        <title>Single cell metagenomics reveals metabolic interactions within the superorganism composed of flagellate Streblomastix strix and complex community of Bacteroidetes bacteria on its surface.</title>
        <authorList>
            <person name="Treitli S.C."/>
            <person name="Kolisko M."/>
            <person name="Husnik F."/>
            <person name="Keeling P."/>
            <person name="Hampl V."/>
        </authorList>
    </citation>
    <scope>NUCLEOTIDE SEQUENCE [LARGE SCALE GENOMIC DNA]</scope>
    <source>
        <strain evidence="2">ST1C</strain>
    </source>
</reference>